<dbReference type="Proteomes" id="UP001259587">
    <property type="component" value="Unassembled WGS sequence"/>
</dbReference>
<evidence type="ECO:0000313" key="2">
    <source>
        <dbReference type="Proteomes" id="UP001259587"/>
    </source>
</evidence>
<protein>
    <submittedName>
        <fullName evidence="1">Transmembrane sensor</fullName>
    </submittedName>
</protein>
<evidence type="ECO:0000313" key="1">
    <source>
        <dbReference type="EMBL" id="MDR6713721.1"/>
    </source>
</evidence>
<keyword evidence="2" id="KW-1185">Reference proteome</keyword>
<sequence length="317" mass="34565">MNQPPNPAQKEAVREAARWFARLSSGSATPNDHGRWQRWYQASELNREVWQRMQAVTHNIDGLPARLASATLLGAGHARRQVLLGMATVFGGATLGAFAWRSDGPRAWSADCRSGIGERREVKLADGSQLLLDTDSAVDVRFDGQRRLLVLRRGRVLITTARDAAARPFMIDTRDGRVLALGTRFSVSQDEHGSEVAVLEKAVQLTVDAKPALRLEAGQRASFGPAGIGAVHDNDASVASWEQGSLIAIDRPLGQLIDELSRYRPGVLRCAPEVAGLKVSGTFPITDTDLALTALESTFAVDVVRRTRWWVTVKARA</sequence>
<keyword evidence="1" id="KW-0472">Membrane</keyword>
<comment type="caution">
    <text evidence="1">The sequence shown here is derived from an EMBL/GenBank/DDBJ whole genome shotgun (WGS) entry which is preliminary data.</text>
</comment>
<organism evidence="1 2">
    <name type="scientific">Pseudomonas hunanensis</name>
    <dbReference type="NCBI Taxonomy" id="1247546"/>
    <lineage>
        <taxon>Bacteria</taxon>
        <taxon>Pseudomonadati</taxon>
        <taxon>Pseudomonadota</taxon>
        <taxon>Gammaproteobacteria</taxon>
        <taxon>Pseudomonadales</taxon>
        <taxon>Pseudomonadaceae</taxon>
        <taxon>Pseudomonas</taxon>
    </lineage>
</organism>
<keyword evidence="1" id="KW-0812">Transmembrane</keyword>
<name>A0ACC6K5I6_9PSED</name>
<reference evidence="1" key="1">
    <citation type="submission" date="2023-07" db="EMBL/GenBank/DDBJ databases">
        <title>Sorghum-associated microbial communities from plants grown in Nebraska, USA.</title>
        <authorList>
            <person name="Schachtman D."/>
        </authorList>
    </citation>
    <scope>NUCLEOTIDE SEQUENCE</scope>
    <source>
        <strain evidence="1">BE56</strain>
    </source>
</reference>
<dbReference type="EMBL" id="JAVDTH010000020">
    <property type="protein sequence ID" value="MDR6713721.1"/>
    <property type="molecule type" value="Genomic_DNA"/>
</dbReference>
<accession>A0ACC6K5I6</accession>
<gene>
    <name evidence="1" type="ORF">J2W83_003336</name>
</gene>
<proteinExistence type="predicted"/>